<feature type="region of interest" description="Disordered" evidence="4">
    <location>
        <begin position="474"/>
        <end position="546"/>
    </location>
</feature>
<protein>
    <submittedName>
        <fullName evidence="6">A-type cyclin</fullName>
    </submittedName>
</protein>
<evidence type="ECO:0000256" key="4">
    <source>
        <dbReference type="SAM" id="MobiDB-lite"/>
    </source>
</evidence>
<evidence type="ECO:0000259" key="5">
    <source>
        <dbReference type="SMART" id="SM00385"/>
    </source>
</evidence>
<evidence type="ECO:0000256" key="1">
    <source>
        <dbReference type="ARBA" id="ARBA00023127"/>
    </source>
</evidence>
<feature type="region of interest" description="Disordered" evidence="4">
    <location>
        <begin position="606"/>
        <end position="630"/>
    </location>
</feature>
<dbReference type="Gene3D" id="1.10.472.10">
    <property type="entry name" value="Cyclin-like"/>
    <property type="match status" value="2"/>
</dbReference>
<name>A0A078ANH6_STYLE</name>
<feature type="coiled-coil region" evidence="3">
    <location>
        <begin position="341"/>
        <end position="368"/>
    </location>
</feature>
<dbReference type="Pfam" id="PF02984">
    <property type="entry name" value="Cyclin_C"/>
    <property type="match status" value="1"/>
</dbReference>
<evidence type="ECO:0000313" key="6">
    <source>
        <dbReference type="EMBL" id="CDW82518.1"/>
    </source>
</evidence>
<dbReference type="Proteomes" id="UP000039865">
    <property type="component" value="Unassembled WGS sequence"/>
</dbReference>
<keyword evidence="7" id="KW-1185">Reference proteome</keyword>
<gene>
    <name evidence="6" type="primary">Contig1901.g2064</name>
    <name evidence="6" type="ORF">STYLEM_11551</name>
</gene>
<comment type="similarity">
    <text evidence="2">Belongs to the cyclin family.</text>
</comment>
<dbReference type="OrthoDB" id="285802at2759"/>
<evidence type="ECO:0000313" key="7">
    <source>
        <dbReference type="Proteomes" id="UP000039865"/>
    </source>
</evidence>
<dbReference type="InterPro" id="IPR013763">
    <property type="entry name" value="Cyclin-like_dom"/>
</dbReference>
<dbReference type="InParanoid" id="A0A078ANH6"/>
<dbReference type="InterPro" id="IPR039361">
    <property type="entry name" value="Cyclin"/>
</dbReference>
<feature type="compositionally biased region" description="Polar residues" evidence="4">
    <location>
        <begin position="526"/>
        <end position="546"/>
    </location>
</feature>
<dbReference type="SMART" id="SM00385">
    <property type="entry name" value="CYCLIN"/>
    <property type="match status" value="1"/>
</dbReference>
<dbReference type="Pfam" id="PF00134">
    <property type="entry name" value="Cyclin_N"/>
    <property type="match status" value="1"/>
</dbReference>
<dbReference type="AlphaFoldDB" id="A0A078ANH6"/>
<feature type="compositionally biased region" description="Polar residues" evidence="4">
    <location>
        <begin position="503"/>
        <end position="513"/>
    </location>
</feature>
<evidence type="ECO:0000256" key="3">
    <source>
        <dbReference type="SAM" id="Coils"/>
    </source>
</evidence>
<dbReference type="InterPro" id="IPR004367">
    <property type="entry name" value="Cyclin_C-dom"/>
</dbReference>
<organism evidence="6 7">
    <name type="scientific">Stylonychia lemnae</name>
    <name type="common">Ciliate</name>
    <dbReference type="NCBI Taxonomy" id="5949"/>
    <lineage>
        <taxon>Eukaryota</taxon>
        <taxon>Sar</taxon>
        <taxon>Alveolata</taxon>
        <taxon>Ciliophora</taxon>
        <taxon>Intramacronucleata</taxon>
        <taxon>Spirotrichea</taxon>
        <taxon>Stichotrichia</taxon>
        <taxon>Sporadotrichida</taxon>
        <taxon>Oxytrichidae</taxon>
        <taxon>Stylonychinae</taxon>
        <taxon>Stylonychia</taxon>
    </lineage>
</organism>
<sequence length="630" mass="72759">MEEQLMAVNQGFQPCQGENKVINVANFLALIEDYKGTTIKHMLDLEKELSSTADFLKIKLANRLCDKYGFLHKTRIQAILYVDYFMRKSDRVEQCTLRLIAIASILISVKLNEDRLLSVEQCMKECNGDYSKEMIIKTERLLMVYLNFKMNLPTAMDFVQFFLYLSDPKFDFAEIINESLSFIYVSLMDYNICRYKQSSIAIASILLTLHFKEKFWEEFSYDWYCFLSKTFQNMIDQSEINICFELLKRIFMGEQEKQMSYGQRDSQNIDFVDQSTSCDINNSLFSKSPNGSTLPESTNSNFVSPLQPLQLKMSQHSSYQFNNSNGSHFKINLYQNEMRKQLNQHQQIEIYEENLQTLENDEDDDKDTRAEKFKQMHSQIYIQNLKTHGSNISTNITKFQSNMSPEMMDDVSRNYYDSQHNKGRIGDLLEFDEDSSYNSTRDINLTNLKSLKHINDAVGGTLPFSTANLNISSQQRMNGDPFQSFGSGGSNNKQKKKMTQNNFEAVSNRSSKINGIAKNKNKRQIMKQQMSSNGDESDQSPPTKVLSKFQSTINDQVKNQGRVRMKPINQINGNNSMANVNSNDQWLFSMQKQLQYQGNQSVDVVMGGSQGSNNDFSYNQKMQDVDEGQY</sequence>
<dbReference type="PANTHER" id="PTHR10177">
    <property type="entry name" value="CYCLINS"/>
    <property type="match status" value="1"/>
</dbReference>
<feature type="domain" description="Cyclin-like" evidence="5">
    <location>
        <begin position="59"/>
        <end position="144"/>
    </location>
</feature>
<dbReference type="EMBL" id="CCKQ01010987">
    <property type="protein sequence ID" value="CDW82518.1"/>
    <property type="molecule type" value="Genomic_DNA"/>
</dbReference>
<reference evidence="6 7" key="1">
    <citation type="submission" date="2014-06" db="EMBL/GenBank/DDBJ databases">
        <authorList>
            <person name="Swart Estienne"/>
        </authorList>
    </citation>
    <scope>NUCLEOTIDE SEQUENCE [LARGE SCALE GENOMIC DNA]</scope>
    <source>
        <strain evidence="6 7">130c</strain>
    </source>
</reference>
<dbReference type="InterPro" id="IPR006671">
    <property type="entry name" value="Cyclin_N"/>
</dbReference>
<dbReference type="SUPFAM" id="SSF47954">
    <property type="entry name" value="Cyclin-like"/>
    <property type="match status" value="2"/>
</dbReference>
<evidence type="ECO:0000256" key="2">
    <source>
        <dbReference type="RuleBase" id="RU000383"/>
    </source>
</evidence>
<feature type="compositionally biased region" description="Polar residues" evidence="4">
    <location>
        <begin position="611"/>
        <end position="622"/>
    </location>
</feature>
<keyword evidence="3" id="KW-0175">Coiled coil</keyword>
<accession>A0A078ANH6</accession>
<dbReference type="InterPro" id="IPR036915">
    <property type="entry name" value="Cyclin-like_sf"/>
</dbReference>
<keyword evidence="1 2" id="KW-0195">Cyclin</keyword>
<proteinExistence type="inferred from homology"/>